<accession>A0A5C3QI91</accession>
<name>A0A5C3QI91_9AGAR</name>
<dbReference type="AlphaFoldDB" id="A0A5C3QI91"/>
<reference evidence="2 3" key="1">
    <citation type="journal article" date="2019" name="Nat. Ecol. Evol.">
        <title>Megaphylogeny resolves global patterns of mushroom evolution.</title>
        <authorList>
            <person name="Varga T."/>
            <person name="Krizsan K."/>
            <person name="Foldi C."/>
            <person name="Dima B."/>
            <person name="Sanchez-Garcia M."/>
            <person name="Sanchez-Ramirez S."/>
            <person name="Szollosi G.J."/>
            <person name="Szarkandi J.G."/>
            <person name="Papp V."/>
            <person name="Albert L."/>
            <person name="Andreopoulos W."/>
            <person name="Angelini C."/>
            <person name="Antonin V."/>
            <person name="Barry K.W."/>
            <person name="Bougher N.L."/>
            <person name="Buchanan P."/>
            <person name="Buyck B."/>
            <person name="Bense V."/>
            <person name="Catcheside P."/>
            <person name="Chovatia M."/>
            <person name="Cooper J."/>
            <person name="Damon W."/>
            <person name="Desjardin D."/>
            <person name="Finy P."/>
            <person name="Geml J."/>
            <person name="Haridas S."/>
            <person name="Hughes K."/>
            <person name="Justo A."/>
            <person name="Karasinski D."/>
            <person name="Kautmanova I."/>
            <person name="Kiss B."/>
            <person name="Kocsube S."/>
            <person name="Kotiranta H."/>
            <person name="LaButti K.M."/>
            <person name="Lechner B.E."/>
            <person name="Liimatainen K."/>
            <person name="Lipzen A."/>
            <person name="Lukacs Z."/>
            <person name="Mihaltcheva S."/>
            <person name="Morgado L.N."/>
            <person name="Niskanen T."/>
            <person name="Noordeloos M.E."/>
            <person name="Ohm R.A."/>
            <person name="Ortiz-Santana B."/>
            <person name="Ovrebo C."/>
            <person name="Racz N."/>
            <person name="Riley R."/>
            <person name="Savchenko A."/>
            <person name="Shiryaev A."/>
            <person name="Soop K."/>
            <person name="Spirin V."/>
            <person name="Szebenyi C."/>
            <person name="Tomsovsky M."/>
            <person name="Tulloss R.E."/>
            <person name="Uehling J."/>
            <person name="Grigoriev I.V."/>
            <person name="Vagvolgyi C."/>
            <person name="Papp T."/>
            <person name="Martin F.M."/>
            <person name="Miettinen O."/>
            <person name="Hibbett D.S."/>
            <person name="Nagy L.G."/>
        </authorList>
    </citation>
    <scope>NUCLEOTIDE SEQUENCE [LARGE SCALE GENOMIC DNA]</scope>
    <source>
        <strain evidence="2 3">CBS 309.79</strain>
    </source>
</reference>
<evidence type="ECO:0000313" key="3">
    <source>
        <dbReference type="Proteomes" id="UP000305067"/>
    </source>
</evidence>
<dbReference type="EMBL" id="ML178826">
    <property type="protein sequence ID" value="TFL01008.1"/>
    <property type="molecule type" value="Genomic_DNA"/>
</dbReference>
<dbReference type="Proteomes" id="UP000305067">
    <property type="component" value="Unassembled WGS sequence"/>
</dbReference>
<keyword evidence="3" id="KW-1185">Reference proteome</keyword>
<sequence>MHALFISFVTPSTLTGLYSTKAYISFDYERTSLWFPHEISTDPSAPVRSSCQAPALCKRLELVLAFAHCPSIHFQASAPLRMNLSFHWTTWTRQALNPSLFWTLAVSFTC</sequence>
<organism evidence="2 3">
    <name type="scientific">Pterulicium gracile</name>
    <dbReference type="NCBI Taxonomy" id="1884261"/>
    <lineage>
        <taxon>Eukaryota</taxon>
        <taxon>Fungi</taxon>
        <taxon>Dikarya</taxon>
        <taxon>Basidiomycota</taxon>
        <taxon>Agaricomycotina</taxon>
        <taxon>Agaricomycetes</taxon>
        <taxon>Agaricomycetidae</taxon>
        <taxon>Agaricales</taxon>
        <taxon>Pleurotineae</taxon>
        <taxon>Pterulaceae</taxon>
        <taxon>Pterulicium</taxon>
    </lineage>
</organism>
<protein>
    <submittedName>
        <fullName evidence="2">Uncharacterized protein</fullName>
    </submittedName>
</protein>
<dbReference type="EMBL" id="ML178826">
    <property type="protein sequence ID" value="TFL00994.1"/>
    <property type="molecule type" value="Genomic_DNA"/>
</dbReference>
<proteinExistence type="predicted"/>
<evidence type="ECO:0000313" key="1">
    <source>
        <dbReference type="EMBL" id="TFL00994.1"/>
    </source>
</evidence>
<gene>
    <name evidence="1" type="ORF">BDV98DRAFT_85992</name>
    <name evidence="2" type="ORF">BDV98DRAFT_86446</name>
</gene>
<evidence type="ECO:0000313" key="2">
    <source>
        <dbReference type="EMBL" id="TFL01008.1"/>
    </source>
</evidence>